<dbReference type="GO" id="GO:0004803">
    <property type="term" value="F:transposase activity"/>
    <property type="evidence" value="ECO:0007669"/>
    <property type="project" value="InterPro"/>
</dbReference>
<dbReference type="AlphaFoldDB" id="A0AAW6U778"/>
<protein>
    <submittedName>
        <fullName evidence="2">Transposase</fullName>
    </submittedName>
</protein>
<dbReference type="Proteomes" id="UP001431532">
    <property type="component" value="Unassembled WGS sequence"/>
</dbReference>
<dbReference type="Pfam" id="PF04986">
    <property type="entry name" value="Y2_Tnp"/>
    <property type="match status" value="1"/>
</dbReference>
<evidence type="ECO:0000313" key="2">
    <source>
        <dbReference type="EMBL" id="MDI6453816.1"/>
    </source>
</evidence>
<comment type="caution">
    <text evidence="2">The sequence shown here is derived from an EMBL/GenBank/DDBJ whole genome shotgun (WGS) entry which is preliminary data.</text>
</comment>
<accession>A0AAW6U778</accession>
<evidence type="ECO:0000259" key="1">
    <source>
        <dbReference type="Pfam" id="PF04986"/>
    </source>
</evidence>
<keyword evidence="3" id="KW-1185">Reference proteome</keyword>
<dbReference type="EMBL" id="JASCXW010000085">
    <property type="protein sequence ID" value="MDI6453816.1"/>
    <property type="molecule type" value="Genomic_DNA"/>
</dbReference>
<dbReference type="GO" id="GO:0006313">
    <property type="term" value="P:DNA transposition"/>
    <property type="evidence" value="ECO:0007669"/>
    <property type="project" value="InterPro"/>
</dbReference>
<organism evidence="2 3">
    <name type="scientific">Peloplasma aerotolerans</name>
    <dbReference type="NCBI Taxonomy" id="3044389"/>
    <lineage>
        <taxon>Bacteria</taxon>
        <taxon>Bacillati</taxon>
        <taxon>Mycoplasmatota</taxon>
        <taxon>Mollicutes</taxon>
        <taxon>Acholeplasmatales</taxon>
        <taxon>Acholeplasmataceae</taxon>
        <taxon>Peloplasma</taxon>
    </lineage>
</organism>
<dbReference type="InterPro" id="IPR007069">
    <property type="entry name" value="Transposase_32"/>
</dbReference>
<feature type="domain" description="Transposase IS801/IS1294" evidence="1">
    <location>
        <begin position="11"/>
        <end position="108"/>
    </location>
</feature>
<dbReference type="RefSeq" id="WP_282840274.1">
    <property type="nucleotide sequence ID" value="NZ_JASCXW010000085.1"/>
</dbReference>
<sequence length="175" mass="20472">KHGFYTYGPQVNKEPSIKKMKQIADYIARYASHPAIAESRIDAFDPVSHMITWHFDPHEDDHISNADLKLGRQTITEHVYKFMIKLIKHIPDKGFHLIRYYGFYSNRTTKKSPSIKKLLIASSIRHLKRQINWRYLLKSTYKFDPIRCHCGSLMTLNLDYSFLPNSTKEGLISDA</sequence>
<evidence type="ECO:0000313" key="3">
    <source>
        <dbReference type="Proteomes" id="UP001431532"/>
    </source>
</evidence>
<proteinExistence type="predicted"/>
<name>A0AAW6U778_9MOLU</name>
<feature type="non-terminal residue" evidence="2">
    <location>
        <position position="1"/>
    </location>
</feature>
<reference evidence="2" key="1">
    <citation type="submission" date="2023-05" db="EMBL/GenBank/DDBJ databases">
        <title>Mariniplasma microaerophilum sp. nov., a novel anaerobic mollicute isolated from terrestrial mud volcano, Taman Peninsula, Russia.</title>
        <authorList>
            <person name="Khomyakova M.A."/>
            <person name="Merkel A.Y."/>
            <person name="Slobodkin A.I."/>
        </authorList>
    </citation>
    <scope>NUCLEOTIDE SEQUENCE</scope>
    <source>
        <strain evidence="2">M4Ah</strain>
    </source>
</reference>
<dbReference type="GO" id="GO:0003677">
    <property type="term" value="F:DNA binding"/>
    <property type="evidence" value="ECO:0007669"/>
    <property type="project" value="InterPro"/>
</dbReference>
<gene>
    <name evidence="2" type="ORF">QJ521_09650</name>
</gene>